<gene>
    <name evidence="2" type="ORF">ACHHYP_08036</name>
</gene>
<dbReference type="AlphaFoldDB" id="A0A1V9YPY4"/>
<dbReference type="EMBL" id="JNBR01001423">
    <property type="protein sequence ID" value="OQR87808.1"/>
    <property type="molecule type" value="Genomic_DNA"/>
</dbReference>
<name>A0A1V9YPY4_ACHHY</name>
<protein>
    <submittedName>
        <fullName evidence="2">Uncharacterized protein</fullName>
    </submittedName>
</protein>
<evidence type="ECO:0000256" key="1">
    <source>
        <dbReference type="SAM" id="MobiDB-lite"/>
    </source>
</evidence>
<organism evidence="2 3">
    <name type="scientific">Achlya hypogyna</name>
    <name type="common">Oomycete</name>
    <name type="synonym">Protoachlya hypogyna</name>
    <dbReference type="NCBI Taxonomy" id="1202772"/>
    <lineage>
        <taxon>Eukaryota</taxon>
        <taxon>Sar</taxon>
        <taxon>Stramenopiles</taxon>
        <taxon>Oomycota</taxon>
        <taxon>Saprolegniomycetes</taxon>
        <taxon>Saprolegniales</taxon>
        <taxon>Achlyaceae</taxon>
        <taxon>Achlya</taxon>
    </lineage>
</organism>
<dbReference type="Proteomes" id="UP000243579">
    <property type="component" value="Unassembled WGS sequence"/>
</dbReference>
<proteinExistence type="predicted"/>
<reference evidence="2 3" key="1">
    <citation type="journal article" date="2014" name="Genome Biol. Evol.">
        <title>The secreted proteins of Achlya hypogyna and Thraustotheca clavata identify the ancestral oomycete secretome and reveal gene acquisitions by horizontal gene transfer.</title>
        <authorList>
            <person name="Misner I."/>
            <person name="Blouin N."/>
            <person name="Leonard G."/>
            <person name="Richards T.A."/>
            <person name="Lane C.E."/>
        </authorList>
    </citation>
    <scope>NUCLEOTIDE SEQUENCE [LARGE SCALE GENOMIC DNA]</scope>
    <source>
        <strain evidence="2 3">ATCC 48635</strain>
    </source>
</reference>
<sequence>MRLIHSNRRPATGLEALAEVSALKEPLQRMRRVGEDDQVLASILAIGRTYDESYTSPTPIAIDDDDDDRPIKPAKRVKRRRRVLASTPPMPRGETKLLDEGLACPEIERVWKTAQNAPHDDIAARVRDWKKVAGDIKEKLEALVETNGFIFTDDRILQACLDFAASIQVWSYSPAPGSTLREETSRSLCRDFVSQRKDRFAVLRLASAQISPPRSTESPITSAASPTDDPELDPHVDSEDDVDPLDRTRCYLCGLPPHDDTFLECGNSTCGKGFLISL</sequence>
<feature type="region of interest" description="Disordered" evidence="1">
    <location>
        <begin position="210"/>
        <end position="242"/>
    </location>
</feature>
<evidence type="ECO:0000313" key="3">
    <source>
        <dbReference type="Proteomes" id="UP000243579"/>
    </source>
</evidence>
<feature type="compositionally biased region" description="Polar residues" evidence="1">
    <location>
        <begin position="210"/>
        <end position="225"/>
    </location>
</feature>
<accession>A0A1V9YPY4</accession>
<comment type="caution">
    <text evidence="2">The sequence shown here is derived from an EMBL/GenBank/DDBJ whole genome shotgun (WGS) entry which is preliminary data.</text>
</comment>
<keyword evidence="3" id="KW-1185">Reference proteome</keyword>
<evidence type="ECO:0000313" key="2">
    <source>
        <dbReference type="EMBL" id="OQR87808.1"/>
    </source>
</evidence>
<dbReference type="OrthoDB" id="74734at2759"/>